<sequence length="240" mass="25971">MYEERFYREIMKSRDLLCFNVTEGESDLQIFAKDNLEKETRRALIKCRSQLHEYIRKNPHFLTSLDSIKPQKNSPEIVKQMCRAAESAKVGPMAAVAGAVSKYVGLSLLKHTEEIIIENGGDIFLKTRIDRRISIYAGSSPFSNKIALLIPGSDEELGICTSSGTVGHSLSFGKADAAVILARDAVLADAAATAAGNAVKSQKDIEKGIETAMSIPGVEGVLIIAGDKMGAFGNINLIKP</sequence>
<dbReference type="EMBL" id="VSSQ01048561">
    <property type="protein sequence ID" value="MPN02606.1"/>
    <property type="molecule type" value="Genomic_DNA"/>
</dbReference>
<gene>
    <name evidence="1" type="ORF">SDC9_149822</name>
</gene>
<reference evidence="1" key="1">
    <citation type="submission" date="2019-08" db="EMBL/GenBank/DDBJ databases">
        <authorList>
            <person name="Kucharzyk K."/>
            <person name="Murdoch R.W."/>
            <person name="Higgins S."/>
            <person name="Loffler F."/>
        </authorList>
    </citation>
    <scope>NUCLEOTIDE SEQUENCE</scope>
</reference>
<evidence type="ECO:0000313" key="1">
    <source>
        <dbReference type="EMBL" id="MPN02606.1"/>
    </source>
</evidence>
<dbReference type="InterPro" id="IPR007183">
    <property type="entry name" value="UPF0280"/>
</dbReference>
<dbReference type="SUPFAM" id="SSF143631">
    <property type="entry name" value="ApbE-like"/>
    <property type="match status" value="1"/>
</dbReference>
<organism evidence="1">
    <name type="scientific">bioreactor metagenome</name>
    <dbReference type="NCBI Taxonomy" id="1076179"/>
    <lineage>
        <taxon>unclassified sequences</taxon>
        <taxon>metagenomes</taxon>
        <taxon>ecological metagenomes</taxon>
    </lineage>
</organism>
<name>A0A645EMD3_9ZZZZ</name>
<accession>A0A645EMD3</accession>
<comment type="caution">
    <text evidence="1">The sequence shown here is derived from an EMBL/GenBank/DDBJ whole genome shotgun (WGS) entry which is preliminary data.</text>
</comment>
<proteinExistence type="predicted"/>
<protein>
    <recommendedName>
        <fullName evidence="2">Thiamine biosynthesis protein ApbE</fullName>
    </recommendedName>
</protein>
<dbReference type="InterPro" id="IPR003374">
    <property type="entry name" value="ApbE-like_sf"/>
</dbReference>
<dbReference type="NCBIfam" id="NF003323">
    <property type="entry name" value="PRK04334.1-3"/>
    <property type="match status" value="1"/>
</dbReference>
<dbReference type="Gene3D" id="3.10.520.10">
    <property type="entry name" value="ApbE-like domains"/>
    <property type="match status" value="1"/>
</dbReference>
<dbReference type="AlphaFoldDB" id="A0A645EMD3"/>
<evidence type="ECO:0008006" key="2">
    <source>
        <dbReference type="Google" id="ProtNLM"/>
    </source>
</evidence>
<dbReference type="PIRSF" id="PIRSF006421">
    <property type="entry name" value="UCP006421"/>
    <property type="match status" value="1"/>
</dbReference>